<evidence type="ECO:0000313" key="3">
    <source>
        <dbReference type="EMBL" id="KAF1986426.1"/>
    </source>
</evidence>
<feature type="compositionally biased region" description="Basic and acidic residues" evidence="1">
    <location>
        <begin position="11"/>
        <end position="27"/>
    </location>
</feature>
<dbReference type="PROSITE" id="PS50948">
    <property type="entry name" value="PAN"/>
    <property type="match status" value="1"/>
</dbReference>
<dbReference type="Pfam" id="PF23865">
    <property type="entry name" value="DUF7223"/>
    <property type="match status" value="1"/>
</dbReference>
<feature type="compositionally biased region" description="Acidic residues" evidence="1">
    <location>
        <begin position="1051"/>
        <end position="1066"/>
    </location>
</feature>
<feature type="domain" description="Apple" evidence="2">
    <location>
        <begin position="795"/>
        <end position="873"/>
    </location>
</feature>
<dbReference type="Pfam" id="PF22974">
    <property type="entry name" value="DUF7029"/>
    <property type="match status" value="1"/>
</dbReference>
<feature type="compositionally biased region" description="Low complexity" evidence="1">
    <location>
        <begin position="1067"/>
        <end position="1079"/>
    </location>
</feature>
<dbReference type="InterPro" id="IPR054293">
    <property type="entry name" value="DUF7029"/>
</dbReference>
<feature type="compositionally biased region" description="Polar residues" evidence="1">
    <location>
        <begin position="1038"/>
        <end position="1047"/>
    </location>
</feature>
<keyword evidence="4" id="KW-1185">Reference proteome</keyword>
<feature type="region of interest" description="Disordered" evidence="1">
    <location>
        <begin position="1038"/>
        <end position="1082"/>
    </location>
</feature>
<protein>
    <recommendedName>
        <fullName evidence="2">Apple domain-containing protein</fullName>
    </recommendedName>
</protein>
<dbReference type="InterPro" id="IPR055647">
    <property type="entry name" value="DUF7223"/>
</dbReference>
<feature type="compositionally biased region" description="Polar residues" evidence="1">
    <location>
        <begin position="1"/>
        <end position="10"/>
    </location>
</feature>
<evidence type="ECO:0000313" key="4">
    <source>
        <dbReference type="Proteomes" id="UP000800041"/>
    </source>
</evidence>
<sequence>MCNPRVQSSPRSERKLPDVSKTRSNRTEDSLDYCTSIFRLTATTVTSTSTVPDPTITSTISRRNVTITTTTTITISDADDDSGPSNSTAMTILPPRSVFPTLENLHKRANSSEFASATETGFVFLPDEYPCCTNNTRLSSACSCIGATTAVPVTEHVTVGPFATQTFVDVIPGTTTTLTETVTVKSALAYIPPPEPLLLKPIAPFGKDPSSLDLVIPSEQSDLFYAAPPGSEDQDAATIARVSVSFEYPSVALDPPNYITDIVCAEDSISMRYTSATAFKQSQNEWPVKVPLVLITAAPTCSEDGGNAFFVASSFIFDPITRTVIATGSIEKLDEIFSQIDLDWGSVSTDPDAGGPNADTYGCGTPANGTVPEFPEAPCGPQFDGVLDDAIGFYSADENDEQAVLSQLFPGSGGGQARRWGWGWLGAVVKAVVNVVQQVVAVVKAVVVQIGNFILDAVLGFISILRGDYEKSIDIPIDIRPPFQVDTPWGKGSLIWATNTEDEKKGTAKGVAFWCVGCAAVGHFRATGALTVTPWEGISKAELVLNGNMLLSLNLGIQMFAQIEKKKELKLLEVGVPGLSIPGILTIGPMASFGVSAGVTAKAEGKVLVGGVMRWPNIYAKLDVINGQSSSYGLSPIIKRNFKASGKVSVEAAIGLPLTLSVGVSIFNGKWYKGAGFTLEPALSAEVGISPSAALTLGPHDPKVEAGFGDDCYGIAWKVGPKYELKVDIFGLKDFVLAEDQLLLADGCVGWKVEVPESCPEVPPGTVTTPQEPKICTERPEEVARICSPRRNSVCGVQYADNINSSNFIGNAIDADTAADCALYCIKNDACASFGFLLDKDAKARCILYRLGVTEMGYHQKPVASQTMYERVCWEISDCQPKAPATCTNTYGDGQAYDCAPNPYCAFEGATTMDSAGNTWVQRCNLDMGIESGLLTESVSATDPADCMQQAAIRGWQGITMKMAFFGIQCYGTPNPKDFPSVFMPPNMPDCNGGFGFGFGDWNNIFCWFSRSWFSTWVRAGQDPGNFIDELDPTRRSNTSRLLSISPRQEEGEDEGMPDSELDDSLDLSLSTDDATSSSPFKDPSIFTPTHIHSLDGSLALSATDSGNLYLSFLNDTISATPNATFAFDPASNLILGDTSARLLHYFPATKAKFGVSRIRLAEWGRIPLGARLISLAPFEGDDGRTFLQAVDPSGDFAFLAVCGMLGQKNKVFLVSDLRYAQELLERAEVRFTVTGGVVKECSALVVAAVAGGAGTVVVGGEGGQRRGEKRSLAAGGFGVSF</sequence>
<name>A0A6G1GZN2_9PEZI</name>
<dbReference type="Proteomes" id="UP000800041">
    <property type="component" value="Unassembled WGS sequence"/>
</dbReference>
<evidence type="ECO:0000256" key="1">
    <source>
        <dbReference type="SAM" id="MobiDB-lite"/>
    </source>
</evidence>
<dbReference type="EMBL" id="ML977157">
    <property type="protein sequence ID" value="KAF1986426.1"/>
    <property type="molecule type" value="Genomic_DNA"/>
</dbReference>
<reference evidence="3" key="1">
    <citation type="journal article" date="2020" name="Stud. Mycol.">
        <title>101 Dothideomycetes genomes: a test case for predicting lifestyles and emergence of pathogens.</title>
        <authorList>
            <person name="Haridas S."/>
            <person name="Albert R."/>
            <person name="Binder M."/>
            <person name="Bloem J."/>
            <person name="Labutti K."/>
            <person name="Salamov A."/>
            <person name="Andreopoulos B."/>
            <person name="Baker S."/>
            <person name="Barry K."/>
            <person name="Bills G."/>
            <person name="Bluhm B."/>
            <person name="Cannon C."/>
            <person name="Castanera R."/>
            <person name="Culley D."/>
            <person name="Daum C."/>
            <person name="Ezra D."/>
            <person name="Gonzalez J."/>
            <person name="Henrissat B."/>
            <person name="Kuo A."/>
            <person name="Liang C."/>
            <person name="Lipzen A."/>
            <person name="Lutzoni F."/>
            <person name="Magnuson J."/>
            <person name="Mondo S."/>
            <person name="Nolan M."/>
            <person name="Ohm R."/>
            <person name="Pangilinan J."/>
            <person name="Park H.-J."/>
            <person name="Ramirez L."/>
            <person name="Alfaro M."/>
            <person name="Sun H."/>
            <person name="Tritt A."/>
            <person name="Yoshinaga Y."/>
            <person name="Zwiers L.-H."/>
            <person name="Turgeon B."/>
            <person name="Goodwin S."/>
            <person name="Spatafora J."/>
            <person name="Crous P."/>
            <person name="Grigoriev I."/>
        </authorList>
    </citation>
    <scope>NUCLEOTIDE SEQUENCE</scope>
    <source>
        <strain evidence="3">CBS 113979</strain>
    </source>
</reference>
<dbReference type="InterPro" id="IPR003609">
    <property type="entry name" value="Pan_app"/>
</dbReference>
<organism evidence="3 4">
    <name type="scientific">Aulographum hederae CBS 113979</name>
    <dbReference type="NCBI Taxonomy" id="1176131"/>
    <lineage>
        <taxon>Eukaryota</taxon>
        <taxon>Fungi</taxon>
        <taxon>Dikarya</taxon>
        <taxon>Ascomycota</taxon>
        <taxon>Pezizomycotina</taxon>
        <taxon>Dothideomycetes</taxon>
        <taxon>Pleosporomycetidae</taxon>
        <taxon>Aulographales</taxon>
        <taxon>Aulographaceae</taxon>
    </lineage>
</organism>
<accession>A0A6G1GZN2</accession>
<proteinExistence type="predicted"/>
<evidence type="ECO:0000259" key="2">
    <source>
        <dbReference type="PROSITE" id="PS50948"/>
    </source>
</evidence>
<dbReference type="OrthoDB" id="160645at2759"/>
<feature type="region of interest" description="Disordered" evidence="1">
    <location>
        <begin position="1"/>
        <end position="27"/>
    </location>
</feature>
<gene>
    <name evidence="3" type="ORF">K402DRAFT_454406</name>
</gene>